<evidence type="ECO:0000313" key="1">
    <source>
        <dbReference type="EMBL" id="CAB5394046.1"/>
    </source>
</evidence>
<name>A0A916EIL9_9GLOM</name>
<dbReference type="AlphaFoldDB" id="A0A916EIL9"/>
<accession>A0A916EIL9</accession>
<sequence>MVINIDLDVSFSVPFSHSSVFQLLPEWALTLYGETESFRINGMFDHFDGGQHASLVHLYYGTNKKGNNHYYIKEWISLEAVYVNLVELQNYTKL</sequence>
<dbReference type="OrthoDB" id="10375722at2759"/>
<evidence type="ECO:0000313" key="2">
    <source>
        <dbReference type="Proteomes" id="UP000684084"/>
    </source>
</evidence>
<reference evidence="1" key="1">
    <citation type="submission" date="2020-05" db="EMBL/GenBank/DDBJ databases">
        <authorList>
            <person name="Rincon C."/>
            <person name="Sanders R I."/>
            <person name="Robbins C."/>
            <person name="Chaturvedi A."/>
        </authorList>
    </citation>
    <scope>NUCLEOTIDE SEQUENCE</scope>
    <source>
        <strain evidence="1">CHB12</strain>
    </source>
</reference>
<proteinExistence type="predicted"/>
<dbReference type="Proteomes" id="UP000684084">
    <property type="component" value="Unassembled WGS sequence"/>
</dbReference>
<comment type="caution">
    <text evidence="1">The sequence shown here is derived from an EMBL/GenBank/DDBJ whole genome shotgun (WGS) entry which is preliminary data.</text>
</comment>
<gene>
    <name evidence="1" type="ORF">CHRIB12_LOCUS23142</name>
</gene>
<organism evidence="1 2">
    <name type="scientific">Rhizophagus irregularis</name>
    <dbReference type="NCBI Taxonomy" id="588596"/>
    <lineage>
        <taxon>Eukaryota</taxon>
        <taxon>Fungi</taxon>
        <taxon>Fungi incertae sedis</taxon>
        <taxon>Mucoromycota</taxon>
        <taxon>Glomeromycotina</taxon>
        <taxon>Glomeromycetes</taxon>
        <taxon>Glomerales</taxon>
        <taxon>Glomeraceae</taxon>
        <taxon>Rhizophagus</taxon>
    </lineage>
</organism>
<protein>
    <submittedName>
        <fullName evidence="1">Uncharacterized protein</fullName>
    </submittedName>
</protein>
<dbReference type="EMBL" id="CAGKOT010000086">
    <property type="protein sequence ID" value="CAB5394046.1"/>
    <property type="molecule type" value="Genomic_DNA"/>
</dbReference>